<protein>
    <submittedName>
        <fullName evidence="1">Uncharacterized protein</fullName>
    </submittedName>
</protein>
<reference evidence="1 2" key="1">
    <citation type="journal article" date="2016" name="Nat. Commun.">
        <title>Ectomycorrhizal ecology is imprinted in the genome of the dominant symbiotic fungus Cenococcum geophilum.</title>
        <authorList>
            <consortium name="DOE Joint Genome Institute"/>
            <person name="Peter M."/>
            <person name="Kohler A."/>
            <person name="Ohm R.A."/>
            <person name="Kuo A."/>
            <person name="Krutzmann J."/>
            <person name="Morin E."/>
            <person name="Arend M."/>
            <person name="Barry K.W."/>
            <person name="Binder M."/>
            <person name="Choi C."/>
            <person name="Clum A."/>
            <person name="Copeland A."/>
            <person name="Grisel N."/>
            <person name="Haridas S."/>
            <person name="Kipfer T."/>
            <person name="LaButti K."/>
            <person name="Lindquist E."/>
            <person name="Lipzen A."/>
            <person name="Maire R."/>
            <person name="Meier B."/>
            <person name="Mihaltcheva S."/>
            <person name="Molinier V."/>
            <person name="Murat C."/>
            <person name="Poggeler S."/>
            <person name="Quandt C.A."/>
            <person name="Sperisen C."/>
            <person name="Tritt A."/>
            <person name="Tisserant E."/>
            <person name="Crous P.W."/>
            <person name="Henrissat B."/>
            <person name="Nehls U."/>
            <person name="Egli S."/>
            <person name="Spatafora J.W."/>
            <person name="Grigoriev I.V."/>
            <person name="Martin F.M."/>
        </authorList>
    </citation>
    <scope>NUCLEOTIDE SEQUENCE [LARGE SCALE GENOMIC DNA]</scope>
    <source>
        <strain evidence="1 2">CBS 207.34</strain>
    </source>
</reference>
<accession>A0A8E2F286</accession>
<sequence length="192" mass="21128">MYRCTDVPDVTAQQACLSSIRCCPRLSSRLAALLSFPAGQSVCGKPTCGLPAPASVDQSSLPLGRQTPDIQSIASCQDVPTPKRVRRSRAISTLVGKCRTDPEMVVVPLLQPRHHAFSCIPPFRPVTGRCPEIFAAPSHSEPVQWIRSVMINALFIYLHPGKATITALASYSHRRCLPPLERRRWTMQSARV</sequence>
<proteinExistence type="predicted"/>
<dbReference type="Proteomes" id="UP000250140">
    <property type="component" value="Unassembled WGS sequence"/>
</dbReference>
<gene>
    <name evidence="1" type="ORF">AOQ84DRAFT_37893</name>
</gene>
<name>A0A8E2F286_9PEZI</name>
<evidence type="ECO:0000313" key="1">
    <source>
        <dbReference type="EMBL" id="OCL08593.1"/>
    </source>
</evidence>
<organism evidence="1 2">
    <name type="scientific">Glonium stellatum</name>
    <dbReference type="NCBI Taxonomy" id="574774"/>
    <lineage>
        <taxon>Eukaryota</taxon>
        <taxon>Fungi</taxon>
        <taxon>Dikarya</taxon>
        <taxon>Ascomycota</taxon>
        <taxon>Pezizomycotina</taxon>
        <taxon>Dothideomycetes</taxon>
        <taxon>Pleosporomycetidae</taxon>
        <taxon>Gloniales</taxon>
        <taxon>Gloniaceae</taxon>
        <taxon>Glonium</taxon>
    </lineage>
</organism>
<keyword evidence="2" id="KW-1185">Reference proteome</keyword>
<dbReference type="AlphaFoldDB" id="A0A8E2F286"/>
<dbReference type="EMBL" id="KV749631">
    <property type="protein sequence ID" value="OCL08593.1"/>
    <property type="molecule type" value="Genomic_DNA"/>
</dbReference>
<evidence type="ECO:0000313" key="2">
    <source>
        <dbReference type="Proteomes" id="UP000250140"/>
    </source>
</evidence>